<gene>
    <name evidence="1" type="ORF">LEP1GSC035_1522</name>
</gene>
<protein>
    <submittedName>
        <fullName evidence="1">Uncharacterized protein</fullName>
    </submittedName>
</protein>
<evidence type="ECO:0000313" key="1">
    <source>
        <dbReference type="EMBL" id="EMM99923.1"/>
    </source>
</evidence>
<reference evidence="1 2" key="1">
    <citation type="submission" date="2013-01" db="EMBL/GenBank/DDBJ databases">
        <authorList>
            <person name="Harkins D.M."/>
            <person name="Durkin A.S."/>
            <person name="Brinkac L.M."/>
            <person name="Haft D.H."/>
            <person name="Selengut J.D."/>
            <person name="Sanka R."/>
            <person name="DePew J."/>
            <person name="Purushe J."/>
            <person name="Whelen A.C."/>
            <person name="Vinetz J.M."/>
            <person name="Sutton G.G."/>
            <person name="Nierman W.C."/>
            <person name="Fouts D.E."/>
        </authorList>
    </citation>
    <scope>NUCLEOTIDE SEQUENCE [LARGE SCALE GENOMIC DNA]</scope>
    <source>
        <strain evidence="1 2">2007001578</strain>
    </source>
</reference>
<accession>A0ABN0IZ57</accession>
<keyword evidence="2" id="KW-1185">Reference proteome</keyword>
<dbReference type="Proteomes" id="UP000012099">
    <property type="component" value="Unassembled WGS sequence"/>
</dbReference>
<proteinExistence type="predicted"/>
<sequence>MIQEDWNYIQQRRVSLTENPKSFGVLFLRIFFLKKERTFQINESKSHQEILLLLITI</sequence>
<evidence type="ECO:0000313" key="2">
    <source>
        <dbReference type="Proteomes" id="UP000012099"/>
    </source>
</evidence>
<organism evidence="1 2">
    <name type="scientific">Leptospira noguchii str. 2007001578</name>
    <dbReference type="NCBI Taxonomy" id="1049974"/>
    <lineage>
        <taxon>Bacteria</taxon>
        <taxon>Pseudomonadati</taxon>
        <taxon>Spirochaetota</taxon>
        <taxon>Spirochaetia</taxon>
        <taxon>Leptospirales</taxon>
        <taxon>Leptospiraceae</taxon>
        <taxon>Leptospira</taxon>
    </lineage>
</organism>
<comment type="caution">
    <text evidence="1">The sequence shown here is derived from an EMBL/GenBank/DDBJ whole genome shotgun (WGS) entry which is preliminary data.</text>
</comment>
<dbReference type="EMBL" id="AHMH02000106">
    <property type="protein sequence ID" value="EMM99923.1"/>
    <property type="molecule type" value="Genomic_DNA"/>
</dbReference>
<name>A0ABN0IZ57_9LEPT</name>